<reference evidence="2" key="1">
    <citation type="submission" date="2019-12" db="EMBL/GenBank/DDBJ databases">
        <title>Epidemiological and comparative genomic analysis of Bacillus anthracis isolated from northern Vietnam.</title>
        <authorList>
            <person name="Hoang T.T.H."/>
            <person name="Dang D.A."/>
            <person name="Pham M.H."/>
            <person name="Luong M.H."/>
            <person name="Tran N.D."/>
            <person name="Nguyen T.H."/>
            <person name="Nguyen T.T."/>
            <person name="Inoue S."/>
            <person name="Morikawa S."/>
            <person name="Okutani A."/>
        </authorList>
    </citation>
    <scope>NUCLEOTIDE SEQUENCE</scope>
    <source>
        <strain evidence="2">LamDB</strain>
    </source>
</reference>
<sequence>MKEQVLVTGGTGFLGLRIVAELLKQDYSVRATIRSLSKKDTILETLKAQNIDT</sequence>
<comment type="caution">
    <text evidence="2">The sequence shown here is derived from an EMBL/GenBank/DDBJ whole genome shotgun (WGS) entry which is preliminary data.</text>
</comment>
<evidence type="ECO:0000259" key="1">
    <source>
        <dbReference type="Pfam" id="PF05368"/>
    </source>
</evidence>
<accession>A0A640MZW0</accession>
<dbReference type="SUPFAM" id="SSF51735">
    <property type="entry name" value="NAD(P)-binding Rossmann-fold domains"/>
    <property type="match status" value="1"/>
</dbReference>
<dbReference type="Pfam" id="PF05368">
    <property type="entry name" value="NmrA"/>
    <property type="match status" value="1"/>
</dbReference>
<name>A0A640MZW0_BACAN</name>
<reference evidence="2" key="2">
    <citation type="submission" date="2019-12" db="EMBL/GenBank/DDBJ databases">
        <authorList>
            <person name="Hoang T.H.H."/>
            <person name="Okutani A."/>
        </authorList>
    </citation>
    <scope>NUCLEOTIDE SEQUENCE</scope>
    <source>
        <strain evidence="2">LamDB</strain>
    </source>
</reference>
<dbReference type="InterPro" id="IPR008030">
    <property type="entry name" value="NmrA-like"/>
</dbReference>
<feature type="domain" description="NmrA-like" evidence="1">
    <location>
        <begin position="1"/>
        <end position="51"/>
    </location>
</feature>
<dbReference type="Gene3D" id="3.40.50.720">
    <property type="entry name" value="NAD(P)-binding Rossmann-like Domain"/>
    <property type="match status" value="1"/>
</dbReference>
<protein>
    <recommendedName>
        <fullName evidence="1">NmrA-like domain-containing protein</fullName>
    </recommendedName>
</protein>
<dbReference type="InterPro" id="IPR036291">
    <property type="entry name" value="NAD(P)-bd_dom_sf"/>
</dbReference>
<gene>
    <name evidence="2" type="ORF">LamDB_50810</name>
</gene>
<dbReference type="AlphaFoldDB" id="A0A640MZW0"/>
<dbReference type="EMBL" id="BLEX01000011">
    <property type="protein sequence ID" value="GEU19687.1"/>
    <property type="molecule type" value="Genomic_DNA"/>
</dbReference>
<organism evidence="2">
    <name type="scientific">Bacillus anthracis</name>
    <name type="common">anthrax bacterium</name>
    <dbReference type="NCBI Taxonomy" id="1392"/>
    <lineage>
        <taxon>Bacteria</taxon>
        <taxon>Bacillati</taxon>
        <taxon>Bacillota</taxon>
        <taxon>Bacilli</taxon>
        <taxon>Bacillales</taxon>
        <taxon>Bacillaceae</taxon>
        <taxon>Bacillus</taxon>
        <taxon>Bacillus cereus group</taxon>
    </lineage>
</organism>
<evidence type="ECO:0000313" key="2">
    <source>
        <dbReference type="EMBL" id="GEU19687.1"/>
    </source>
</evidence>
<proteinExistence type="predicted"/>